<dbReference type="Proteomes" id="UP000190037">
    <property type="component" value="Unassembled WGS sequence"/>
</dbReference>
<keyword evidence="3" id="KW-1185">Reference proteome</keyword>
<dbReference type="AlphaFoldDB" id="A0A1T3P624"/>
<sequence length="97" mass="10271">MGDGRHRVGRVSEPRRYPAAAGTRHCRELGEPRGARRDVGRIVDLFGAMGHERVPAEVSRAPDTDEFENAPATWCAAGGLTAVDVEPGGDPGPIADP</sequence>
<protein>
    <submittedName>
        <fullName evidence="2">Uncharacterized protein</fullName>
    </submittedName>
</protein>
<feature type="compositionally biased region" description="Basic and acidic residues" evidence="1">
    <location>
        <begin position="1"/>
        <end position="16"/>
    </location>
</feature>
<proteinExistence type="predicted"/>
<dbReference type="EMBL" id="MWQN01000001">
    <property type="protein sequence ID" value="OPC84514.1"/>
    <property type="molecule type" value="Genomic_DNA"/>
</dbReference>
<accession>A0A1T3P624</accession>
<reference evidence="2 3" key="1">
    <citation type="submission" date="2017-03" db="EMBL/GenBank/DDBJ databases">
        <title>Draft genome sequence of Streptomyces scabrisporus NF3, endophyte isolated from Amphipterygium adstringens.</title>
        <authorList>
            <person name="Vazquez M."/>
            <person name="Ceapa C.D."/>
            <person name="Rodriguez Luna D."/>
            <person name="Sanchez Esquivel S."/>
        </authorList>
    </citation>
    <scope>NUCLEOTIDE SEQUENCE [LARGE SCALE GENOMIC DNA]</scope>
    <source>
        <strain evidence="2 3">NF3</strain>
    </source>
</reference>
<evidence type="ECO:0000256" key="1">
    <source>
        <dbReference type="SAM" id="MobiDB-lite"/>
    </source>
</evidence>
<organism evidence="2 3">
    <name type="scientific">Embleya scabrispora</name>
    <dbReference type="NCBI Taxonomy" id="159449"/>
    <lineage>
        <taxon>Bacteria</taxon>
        <taxon>Bacillati</taxon>
        <taxon>Actinomycetota</taxon>
        <taxon>Actinomycetes</taxon>
        <taxon>Kitasatosporales</taxon>
        <taxon>Streptomycetaceae</taxon>
        <taxon>Embleya</taxon>
    </lineage>
</organism>
<evidence type="ECO:0000313" key="2">
    <source>
        <dbReference type="EMBL" id="OPC84514.1"/>
    </source>
</evidence>
<gene>
    <name evidence="2" type="ORF">B4N89_29530</name>
</gene>
<name>A0A1T3P624_9ACTN</name>
<dbReference type="STRING" id="159449.B4N89_29530"/>
<feature type="region of interest" description="Disordered" evidence="1">
    <location>
        <begin position="1"/>
        <end position="22"/>
    </location>
</feature>
<comment type="caution">
    <text evidence="2">The sequence shown here is derived from an EMBL/GenBank/DDBJ whole genome shotgun (WGS) entry which is preliminary data.</text>
</comment>
<evidence type="ECO:0000313" key="3">
    <source>
        <dbReference type="Proteomes" id="UP000190037"/>
    </source>
</evidence>